<protein>
    <submittedName>
        <fullName evidence="2">Uncharacterized protein</fullName>
    </submittedName>
</protein>
<gene>
    <name evidence="2" type="ORF">EEJ42_08885</name>
</gene>
<feature type="region of interest" description="Disordered" evidence="1">
    <location>
        <begin position="33"/>
        <end position="62"/>
    </location>
</feature>
<evidence type="ECO:0000313" key="3">
    <source>
        <dbReference type="Proteomes" id="UP000275401"/>
    </source>
</evidence>
<dbReference type="RefSeq" id="WP_123099426.1">
    <property type="nucleotide sequence ID" value="NZ_RIBZ01000113.1"/>
</dbReference>
<dbReference type="EMBL" id="RIBZ01000113">
    <property type="protein sequence ID" value="RNG31352.1"/>
    <property type="molecule type" value="Genomic_DNA"/>
</dbReference>
<feature type="compositionally biased region" description="Basic and acidic residues" evidence="1">
    <location>
        <begin position="53"/>
        <end position="62"/>
    </location>
</feature>
<dbReference type="AlphaFoldDB" id="A0A3M8WMN4"/>
<dbReference type="Proteomes" id="UP000275401">
    <property type="component" value="Unassembled WGS sequence"/>
</dbReference>
<organism evidence="2 3">
    <name type="scientific">Streptomyces botrytidirepellens</name>
    <dbReference type="NCBI Taxonomy" id="2486417"/>
    <lineage>
        <taxon>Bacteria</taxon>
        <taxon>Bacillati</taxon>
        <taxon>Actinomycetota</taxon>
        <taxon>Actinomycetes</taxon>
        <taxon>Kitasatosporales</taxon>
        <taxon>Streptomycetaceae</taxon>
        <taxon>Streptomyces</taxon>
    </lineage>
</organism>
<name>A0A3M8WMN4_9ACTN</name>
<comment type="caution">
    <text evidence="2">The sequence shown here is derived from an EMBL/GenBank/DDBJ whole genome shotgun (WGS) entry which is preliminary data.</text>
</comment>
<evidence type="ECO:0000313" key="2">
    <source>
        <dbReference type="EMBL" id="RNG31352.1"/>
    </source>
</evidence>
<keyword evidence="3" id="KW-1185">Reference proteome</keyword>
<accession>A0A3M8WMN4</accession>
<reference evidence="2 3" key="1">
    <citation type="submission" date="2018-11" db="EMBL/GenBank/DDBJ databases">
        <title>The Potential of Streptomyces as Biocontrol Agents against the Tomato grey mould, Botrytis cinerea (Gray mold) Frontiers in Microbiology.</title>
        <authorList>
            <person name="Li D."/>
        </authorList>
    </citation>
    <scope>NUCLEOTIDE SEQUENCE [LARGE SCALE GENOMIC DNA]</scope>
    <source>
        <strain evidence="2 3">NEAU-LD23</strain>
    </source>
</reference>
<proteinExistence type="predicted"/>
<evidence type="ECO:0000256" key="1">
    <source>
        <dbReference type="SAM" id="MobiDB-lite"/>
    </source>
</evidence>
<sequence length="62" mass="6708">MFLGAKQDAFTAAGDIGISLDTTLSYASEHTRQTMTHTGRMAARGTLTGNRGFTKDERDQIS</sequence>